<organism evidence="1 2">
    <name type="scientific">Parasponia andersonii</name>
    <name type="common">Sponia andersonii</name>
    <dbReference type="NCBI Taxonomy" id="3476"/>
    <lineage>
        <taxon>Eukaryota</taxon>
        <taxon>Viridiplantae</taxon>
        <taxon>Streptophyta</taxon>
        <taxon>Embryophyta</taxon>
        <taxon>Tracheophyta</taxon>
        <taxon>Spermatophyta</taxon>
        <taxon>Magnoliopsida</taxon>
        <taxon>eudicotyledons</taxon>
        <taxon>Gunneridae</taxon>
        <taxon>Pentapetalae</taxon>
        <taxon>rosids</taxon>
        <taxon>fabids</taxon>
        <taxon>Rosales</taxon>
        <taxon>Cannabaceae</taxon>
        <taxon>Parasponia</taxon>
    </lineage>
</organism>
<protein>
    <submittedName>
        <fullName evidence="1">Uncharacterized protein</fullName>
    </submittedName>
</protein>
<keyword evidence="2" id="KW-1185">Reference proteome</keyword>
<sequence>MPPKRPDISRTCLCALVVRAPCVSAACMFLLRARHAVRMFLLRARHAALTFLLRARHAARACPYDPSVGAHVSCLPCEPWCSTQLVCTRCTLGLACWESPPPCVHLQPTSVAMPSPKAWLYFGPCQLAHGPIRVYEGLTVCMPR</sequence>
<dbReference type="AlphaFoldDB" id="A0A2P5BUG4"/>
<comment type="caution">
    <text evidence="1">The sequence shown here is derived from an EMBL/GenBank/DDBJ whole genome shotgun (WGS) entry which is preliminary data.</text>
</comment>
<dbReference type="EMBL" id="JXTB01000219">
    <property type="protein sequence ID" value="PON52422.1"/>
    <property type="molecule type" value="Genomic_DNA"/>
</dbReference>
<gene>
    <name evidence="1" type="ORF">PanWU01x14_209460</name>
</gene>
<dbReference type="Proteomes" id="UP000237105">
    <property type="component" value="Unassembled WGS sequence"/>
</dbReference>
<accession>A0A2P5BUG4</accession>
<evidence type="ECO:0000313" key="1">
    <source>
        <dbReference type="EMBL" id="PON52422.1"/>
    </source>
</evidence>
<evidence type="ECO:0000313" key="2">
    <source>
        <dbReference type="Proteomes" id="UP000237105"/>
    </source>
</evidence>
<reference evidence="2" key="1">
    <citation type="submission" date="2016-06" db="EMBL/GenBank/DDBJ databases">
        <title>Parallel loss of symbiosis genes in relatives of nitrogen-fixing non-legume Parasponia.</title>
        <authorList>
            <person name="Van Velzen R."/>
            <person name="Holmer R."/>
            <person name="Bu F."/>
            <person name="Rutten L."/>
            <person name="Van Zeijl A."/>
            <person name="Liu W."/>
            <person name="Santuari L."/>
            <person name="Cao Q."/>
            <person name="Sharma T."/>
            <person name="Shen D."/>
            <person name="Roswanjaya Y."/>
            <person name="Wardhani T."/>
            <person name="Kalhor M.S."/>
            <person name="Jansen J."/>
            <person name="Van den Hoogen J."/>
            <person name="Gungor B."/>
            <person name="Hartog M."/>
            <person name="Hontelez J."/>
            <person name="Verver J."/>
            <person name="Yang W.-C."/>
            <person name="Schijlen E."/>
            <person name="Repin R."/>
            <person name="Schilthuizen M."/>
            <person name="Schranz E."/>
            <person name="Heidstra R."/>
            <person name="Miyata K."/>
            <person name="Fedorova E."/>
            <person name="Kohlen W."/>
            <person name="Bisseling T."/>
            <person name="Smit S."/>
            <person name="Geurts R."/>
        </authorList>
    </citation>
    <scope>NUCLEOTIDE SEQUENCE [LARGE SCALE GENOMIC DNA]</scope>
    <source>
        <strain evidence="2">cv. WU1-14</strain>
    </source>
</reference>
<name>A0A2P5BUG4_PARAD</name>
<proteinExistence type="predicted"/>